<feature type="domain" description="Myb-like" evidence="2">
    <location>
        <begin position="199"/>
        <end position="252"/>
    </location>
</feature>
<keyword evidence="4" id="KW-1185">Reference proteome</keyword>
<evidence type="ECO:0000313" key="3">
    <source>
        <dbReference type="EMBL" id="QKX61081.1"/>
    </source>
</evidence>
<dbReference type="EMBL" id="CP055901">
    <property type="protein sequence ID" value="QKX61081.1"/>
    <property type="molecule type" value="Genomic_DNA"/>
</dbReference>
<dbReference type="OrthoDB" id="5334491at2759"/>
<dbReference type="PROSITE" id="PS50090">
    <property type="entry name" value="MYB_LIKE"/>
    <property type="match status" value="1"/>
</dbReference>
<gene>
    <name evidence="3" type="ORF">TRUGW13939_08227</name>
</gene>
<reference evidence="4" key="1">
    <citation type="submission" date="2020-06" db="EMBL/GenBank/DDBJ databases">
        <title>A chromosome-scale genome assembly of Talaromyces rugulosus W13939.</title>
        <authorList>
            <person name="Wang B."/>
            <person name="Guo L."/>
            <person name="Ye K."/>
            <person name="Wang L."/>
        </authorList>
    </citation>
    <scope>NUCLEOTIDE SEQUENCE [LARGE SCALE GENOMIC DNA]</scope>
    <source>
        <strain evidence="4">W13939</strain>
    </source>
</reference>
<protein>
    <recommendedName>
        <fullName evidence="2">Myb-like domain-containing protein</fullName>
    </recommendedName>
</protein>
<dbReference type="AlphaFoldDB" id="A0A7H8R5V8"/>
<evidence type="ECO:0000313" key="4">
    <source>
        <dbReference type="Proteomes" id="UP000509510"/>
    </source>
</evidence>
<name>A0A7H8R5V8_TALRU</name>
<evidence type="ECO:0000256" key="1">
    <source>
        <dbReference type="SAM" id="MobiDB-lite"/>
    </source>
</evidence>
<dbReference type="KEGG" id="trg:TRUGW13939_08227"/>
<dbReference type="GeneID" id="55995716"/>
<dbReference type="Proteomes" id="UP000509510">
    <property type="component" value="Chromosome IV"/>
</dbReference>
<feature type="compositionally biased region" description="Basic residues" evidence="1">
    <location>
        <begin position="132"/>
        <end position="146"/>
    </location>
</feature>
<feature type="region of interest" description="Disordered" evidence="1">
    <location>
        <begin position="67"/>
        <end position="147"/>
    </location>
</feature>
<sequence length="278" mass="30710">MLMQSALSCDSRKYLSGPLYRALSPTPPPCDGISGSLMGVSRKLQTLLNVPPGPASPAPRRSLRLASPFCLDEAKPTKSPLRRSRRTTPKSATPNKPKTPSPQPPRGRHKRSRSIYEDGNSDSETEQASGRPRNRYSTPKRQKRFPYHMPLGLGISDFEALEEPISLPHRTIPPPAVTAADEPLPDVVIPSIEVEDTEQQQQQPAAWTAEDDQMLVSVVLNKLKLSKREWEECARQLGKDNTSVGKRWQALVGEGNVGLRRGSGQFVRGRLDGCFDQS</sequence>
<dbReference type="RefSeq" id="XP_035347256.1">
    <property type="nucleotide sequence ID" value="XM_035491363.1"/>
</dbReference>
<dbReference type="Gene3D" id="1.10.10.60">
    <property type="entry name" value="Homeodomain-like"/>
    <property type="match status" value="1"/>
</dbReference>
<dbReference type="InterPro" id="IPR001005">
    <property type="entry name" value="SANT/Myb"/>
</dbReference>
<proteinExistence type="predicted"/>
<organism evidence="3 4">
    <name type="scientific">Talaromyces rugulosus</name>
    <name type="common">Penicillium rugulosum</name>
    <dbReference type="NCBI Taxonomy" id="121627"/>
    <lineage>
        <taxon>Eukaryota</taxon>
        <taxon>Fungi</taxon>
        <taxon>Dikarya</taxon>
        <taxon>Ascomycota</taxon>
        <taxon>Pezizomycotina</taxon>
        <taxon>Eurotiomycetes</taxon>
        <taxon>Eurotiomycetidae</taxon>
        <taxon>Eurotiales</taxon>
        <taxon>Trichocomaceae</taxon>
        <taxon>Talaromyces</taxon>
        <taxon>Talaromyces sect. Islandici</taxon>
    </lineage>
</organism>
<evidence type="ECO:0000259" key="2">
    <source>
        <dbReference type="PROSITE" id="PS50090"/>
    </source>
</evidence>
<accession>A0A7H8R5V8</accession>